<sequence>MEIKIYAPVDCEILSIDKCSDSTFSQKLLGDGFLVKPKMGNFSLPFDEANVVMVFDTKHAYGFDIEGLGILIHCGLETVNLNGEPFKTLLEPNQKIIKGKKIFDVDLKLLKDKKISSETPIVFDKKITINNFKEGNYKKGDLVCTVTFVKEKAELKNEIPKLNSFESKYLVAAKQFIQNVGGFENFSDVYNCMTRLRFKINDKSKVSIKEISQNELVKGTVWNGSELQVIIGGECYKVKDEIINLKNNPNYEVTSEKKEVFIKPKMSKRFLAAVTGIMTPQIPTLMAVALLAATQALLVSLNIIPDASQMPNAADAGLFPATIYILSKVGFSLMGVLFCISTAKYFKGNVIMAALIGLTITSRMLFSGEVIDIETAKFGDWTQSDVAGPGWLLFKIGSFPILVKGYEGSVLPFIAAAILMVYLDNWIKSWINPTVDIIFRPFLVYTAVSVATLFIFGPALGMVEFGLSQICILFEKIPLGLGIALFAMLWQVMVLSGVHVAVIMSIMIGTLFQSPVVPTSLDIATAIGSFGQVGAAIGLIFVTRNSQLKNYTTGCLAAGFLGISEPIIYGATLPKIRPFIGGCIGAGIGGWLLGLLNIKASVVSGLGVFSITAVSGFADQALFILCWVVTIATGALFTILLYSEKWDEYKYSKKQFRKINKILLPIFKNKNEDLNLIKEKLNKIENVYLEEVQKNKSLFNKYYKYFILKTKYESKTNLLIQKEEKIKRKLYNNAERMLSKEKVDKVKLNKAIIKSNDFNLDKEKNEINKKLIELKNLNSEMISEYNEMIKNLTISSEKALNDLAKLSRFEEITKFKTNMHNAINSVEINFGVIDEQEQLFNKQDRLKAKTFN</sequence>
<evidence type="ECO:0000256" key="1">
    <source>
        <dbReference type="ARBA" id="ARBA00004651"/>
    </source>
</evidence>
<dbReference type="Proteomes" id="UP000232229">
    <property type="component" value="Chromosome"/>
</dbReference>
<dbReference type="InterPro" id="IPR036878">
    <property type="entry name" value="Glu_permease_IIB"/>
</dbReference>
<keyword evidence="2" id="KW-0813">Transport</keyword>
<keyword evidence="10 12" id="KW-0472">Membrane</keyword>
<evidence type="ECO:0000256" key="2">
    <source>
        <dbReference type="ARBA" id="ARBA00022448"/>
    </source>
</evidence>
<dbReference type="Gene3D" id="3.30.1360.60">
    <property type="entry name" value="Glucose permease domain IIB"/>
    <property type="match status" value="1"/>
</dbReference>
<keyword evidence="5" id="KW-0808">Transferase</keyword>
<dbReference type="PANTHER" id="PTHR30175">
    <property type="entry name" value="PHOSPHOTRANSFERASE SYSTEM TRANSPORT PROTEIN"/>
    <property type="match status" value="1"/>
</dbReference>
<feature type="transmembrane region" description="Helical" evidence="12">
    <location>
        <begin position="442"/>
        <end position="467"/>
    </location>
</feature>
<evidence type="ECO:0000256" key="8">
    <source>
        <dbReference type="ARBA" id="ARBA00022777"/>
    </source>
</evidence>
<dbReference type="GO" id="GO:0090588">
    <property type="term" value="F:protein-phosphocysteine-N-acetylmuramate phosphotransferase system transporter activity"/>
    <property type="evidence" value="ECO:0007669"/>
    <property type="project" value="TreeGrafter"/>
</dbReference>
<feature type="transmembrane region" description="Helical" evidence="12">
    <location>
        <begin position="479"/>
        <end position="511"/>
    </location>
</feature>
<dbReference type="EMBL" id="CP023173">
    <property type="protein sequence ID" value="ASZ08792.1"/>
    <property type="molecule type" value="Genomic_DNA"/>
</dbReference>
<keyword evidence="7 12" id="KW-0812">Transmembrane</keyword>
<evidence type="ECO:0000256" key="6">
    <source>
        <dbReference type="ARBA" id="ARBA00022683"/>
    </source>
</evidence>
<dbReference type="AlphaFoldDB" id="A0A249SMG1"/>
<dbReference type="STRING" id="1336232.GCA_000518825_00700"/>
<reference evidence="16 17" key="1">
    <citation type="submission" date="2017-08" db="EMBL/GenBank/DDBJ databases">
        <title>Complete Genome Sequence of Mesoplasma chauliocola.</title>
        <authorList>
            <person name="Knight T.F.Jr."/>
            <person name="Citino T."/>
        </authorList>
    </citation>
    <scope>NUCLEOTIDE SEQUENCE [LARGE SCALE GENOMIC DNA]</scope>
    <source>
        <strain evidence="16 17">CHPA-2</strain>
    </source>
</reference>
<dbReference type="InterPro" id="IPR001127">
    <property type="entry name" value="PTS_EIIA_1_perm"/>
</dbReference>
<dbReference type="CDD" id="cd00212">
    <property type="entry name" value="PTS_IIB_glc"/>
    <property type="match status" value="1"/>
</dbReference>
<dbReference type="Pfam" id="PF02378">
    <property type="entry name" value="PTS_EIIC"/>
    <property type="match status" value="1"/>
</dbReference>
<evidence type="ECO:0000256" key="9">
    <source>
        <dbReference type="ARBA" id="ARBA00022989"/>
    </source>
</evidence>
<dbReference type="SUPFAM" id="SSF51261">
    <property type="entry name" value="Duplicated hybrid motif"/>
    <property type="match status" value="1"/>
</dbReference>
<dbReference type="KEGG" id="mchc:CK556_00220"/>
<dbReference type="PROSITE" id="PS51098">
    <property type="entry name" value="PTS_EIIB_TYPE_1"/>
    <property type="match status" value="1"/>
</dbReference>
<dbReference type="InterPro" id="IPR018113">
    <property type="entry name" value="PTrfase_EIIB_Cys"/>
</dbReference>
<name>A0A249SMG1_9MOLU</name>
<dbReference type="InterPro" id="IPR001996">
    <property type="entry name" value="PTS_IIB_1"/>
</dbReference>
<dbReference type="Gene3D" id="2.70.70.10">
    <property type="entry name" value="Glucose Permease (Domain IIA)"/>
    <property type="match status" value="1"/>
</dbReference>
<feature type="transmembrane region" description="Helical" evidence="12">
    <location>
        <begin position="620"/>
        <end position="643"/>
    </location>
</feature>
<evidence type="ECO:0000313" key="17">
    <source>
        <dbReference type="Proteomes" id="UP000232229"/>
    </source>
</evidence>
<dbReference type="GO" id="GO:0016301">
    <property type="term" value="F:kinase activity"/>
    <property type="evidence" value="ECO:0007669"/>
    <property type="project" value="UniProtKB-KW"/>
</dbReference>
<feature type="domain" description="PTS EIIB type-1" evidence="14">
    <location>
        <begin position="170"/>
        <end position="252"/>
    </location>
</feature>
<evidence type="ECO:0000256" key="5">
    <source>
        <dbReference type="ARBA" id="ARBA00022679"/>
    </source>
</evidence>
<dbReference type="PROSITE" id="PS01035">
    <property type="entry name" value="PTS_EIIB_TYPE_1_CYS"/>
    <property type="match status" value="1"/>
</dbReference>
<organism evidence="16 17">
    <name type="scientific">Mesoplasma chauliocola</name>
    <dbReference type="NCBI Taxonomy" id="216427"/>
    <lineage>
        <taxon>Bacteria</taxon>
        <taxon>Bacillati</taxon>
        <taxon>Mycoplasmatota</taxon>
        <taxon>Mollicutes</taxon>
        <taxon>Entomoplasmatales</taxon>
        <taxon>Entomoplasmataceae</taxon>
        <taxon>Mesoplasma</taxon>
    </lineage>
</organism>
<evidence type="ECO:0000256" key="3">
    <source>
        <dbReference type="ARBA" id="ARBA00022475"/>
    </source>
</evidence>
<keyword evidence="6" id="KW-0598">Phosphotransferase system</keyword>
<evidence type="ECO:0008006" key="18">
    <source>
        <dbReference type="Google" id="ProtNLM"/>
    </source>
</evidence>
<feature type="transmembrane region" description="Helical" evidence="12">
    <location>
        <begin position="350"/>
        <end position="366"/>
    </location>
</feature>
<evidence type="ECO:0000256" key="12">
    <source>
        <dbReference type="SAM" id="Phobius"/>
    </source>
</evidence>
<dbReference type="GO" id="GO:0008982">
    <property type="term" value="F:protein-N(PI)-phosphohistidine-sugar phosphotransferase activity"/>
    <property type="evidence" value="ECO:0007669"/>
    <property type="project" value="InterPro"/>
</dbReference>
<dbReference type="Pfam" id="PF00367">
    <property type="entry name" value="PTS_EIIB"/>
    <property type="match status" value="1"/>
</dbReference>
<dbReference type="InterPro" id="IPR050558">
    <property type="entry name" value="PTS_Sugar-Specific_Components"/>
</dbReference>
<dbReference type="InterPro" id="IPR003352">
    <property type="entry name" value="PTS_EIIC"/>
</dbReference>
<protein>
    <recommendedName>
        <fullName evidence="18">PTS beta-glucoside transporter subunit EIIBCA</fullName>
    </recommendedName>
</protein>
<dbReference type="GO" id="GO:0009401">
    <property type="term" value="P:phosphoenolpyruvate-dependent sugar phosphotransferase system"/>
    <property type="evidence" value="ECO:0007669"/>
    <property type="project" value="UniProtKB-KW"/>
</dbReference>
<evidence type="ECO:0000256" key="10">
    <source>
        <dbReference type="ARBA" id="ARBA00023136"/>
    </source>
</evidence>
<evidence type="ECO:0000259" key="13">
    <source>
        <dbReference type="PROSITE" id="PS51093"/>
    </source>
</evidence>
<evidence type="ECO:0000256" key="7">
    <source>
        <dbReference type="ARBA" id="ARBA00022692"/>
    </source>
</evidence>
<feature type="transmembrane region" description="Helical" evidence="12">
    <location>
        <begin position="318"/>
        <end position="338"/>
    </location>
</feature>
<proteinExistence type="predicted"/>
<gene>
    <name evidence="16" type="ORF">CK556_00220</name>
</gene>
<evidence type="ECO:0000256" key="4">
    <source>
        <dbReference type="ARBA" id="ARBA00022597"/>
    </source>
</evidence>
<dbReference type="PROSITE" id="PS51103">
    <property type="entry name" value="PTS_EIIC_TYPE_1"/>
    <property type="match status" value="1"/>
</dbReference>
<dbReference type="PANTHER" id="PTHR30175:SF3">
    <property type="entry name" value="PTS SYSTEM N-ACETYLMURAMIC ACID-SPECIFIC EIIBC COMPONENT"/>
    <property type="match status" value="1"/>
</dbReference>
<dbReference type="InterPro" id="IPR011055">
    <property type="entry name" value="Dup_hybrid_motif"/>
</dbReference>
<feature type="transmembrane region" description="Helical" evidence="12">
    <location>
        <begin position="410"/>
        <end position="427"/>
    </location>
</feature>
<evidence type="ECO:0000313" key="16">
    <source>
        <dbReference type="EMBL" id="ASZ08792.1"/>
    </source>
</evidence>
<evidence type="ECO:0000259" key="15">
    <source>
        <dbReference type="PROSITE" id="PS51103"/>
    </source>
</evidence>
<feature type="transmembrane region" description="Helical" evidence="12">
    <location>
        <begin position="270"/>
        <end position="298"/>
    </location>
</feature>
<keyword evidence="9 12" id="KW-1133">Transmembrane helix</keyword>
<dbReference type="SUPFAM" id="SSF55604">
    <property type="entry name" value="Glucose permease domain IIB"/>
    <property type="match status" value="1"/>
</dbReference>
<dbReference type="InterPro" id="IPR013013">
    <property type="entry name" value="PTS_EIIC_1"/>
</dbReference>
<feature type="domain" description="PTS EIIA type-1" evidence="13">
    <location>
        <begin position="21"/>
        <end position="125"/>
    </location>
</feature>
<keyword evidence="4" id="KW-0762">Sugar transport</keyword>
<feature type="active site" description="Phosphocysteine intermediate; for EIIB activity" evidence="11">
    <location>
        <position position="192"/>
    </location>
</feature>
<keyword evidence="8" id="KW-0418">Kinase</keyword>
<feature type="transmembrane region" description="Helical" evidence="12">
    <location>
        <begin position="523"/>
        <end position="542"/>
    </location>
</feature>
<accession>A0A249SMG1</accession>
<keyword evidence="17" id="KW-1185">Reference proteome</keyword>
<dbReference type="Pfam" id="PF00358">
    <property type="entry name" value="PTS_EIIA_1"/>
    <property type="match status" value="1"/>
</dbReference>
<evidence type="ECO:0000259" key="14">
    <source>
        <dbReference type="PROSITE" id="PS51098"/>
    </source>
</evidence>
<evidence type="ECO:0000256" key="11">
    <source>
        <dbReference type="PROSITE-ProRule" id="PRU00421"/>
    </source>
</evidence>
<dbReference type="NCBIfam" id="TIGR00830">
    <property type="entry name" value="PTBA"/>
    <property type="match status" value="1"/>
</dbReference>
<feature type="domain" description="PTS EIIC type-1" evidence="15">
    <location>
        <begin position="272"/>
        <end position="655"/>
    </location>
</feature>
<dbReference type="PROSITE" id="PS51093">
    <property type="entry name" value="PTS_EIIA_TYPE_1"/>
    <property type="match status" value="1"/>
</dbReference>
<dbReference type="RefSeq" id="WP_027875823.1">
    <property type="nucleotide sequence ID" value="NZ_CP023173.1"/>
</dbReference>
<comment type="subcellular location">
    <subcellularLocation>
        <location evidence="1">Cell membrane</location>
        <topology evidence="1">Multi-pass membrane protein</topology>
    </subcellularLocation>
</comment>
<feature type="transmembrane region" description="Helical" evidence="12">
    <location>
        <begin position="579"/>
        <end position="600"/>
    </location>
</feature>
<keyword evidence="3" id="KW-1003">Cell membrane</keyword>
<dbReference type="GO" id="GO:0005886">
    <property type="term" value="C:plasma membrane"/>
    <property type="evidence" value="ECO:0007669"/>
    <property type="project" value="UniProtKB-SubCell"/>
</dbReference>